<proteinExistence type="predicted"/>
<protein>
    <submittedName>
        <fullName evidence="1">Uncharacterized protein</fullName>
    </submittedName>
</protein>
<evidence type="ECO:0000313" key="1">
    <source>
        <dbReference type="EMBL" id="BBH04081.1"/>
    </source>
</evidence>
<gene>
    <name evidence="1" type="ORF">Prudu_015127</name>
</gene>
<organism evidence="1">
    <name type="scientific">Prunus dulcis</name>
    <name type="common">Almond</name>
    <name type="synonym">Amygdalus dulcis</name>
    <dbReference type="NCBI Taxonomy" id="3755"/>
    <lineage>
        <taxon>Eukaryota</taxon>
        <taxon>Viridiplantae</taxon>
        <taxon>Streptophyta</taxon>
        <taxon>Embryophyta</taxon>
        <taxon>Tracheophyta</taxon>
        <taxon>Spermatophyta</taxon>
        <taxon>Magnoliopsida</taxon>
        <taxon>eudicotyledons</taxon>
        <taxon>Gunneridae</taxon>
        <taxon>Pentapetalae</taxon>
        <taxon>rosids</taxon>
        <taxon>fabids</taxon>
        <taxon>Rosales</taxon>
        <taxon>Rosaceae</taxon>
        <taxon>Amygdaloideae</taxon>
        <taxon>Amygdaleae</taxon>
        <taxon>Prunus</taxon>
    </lineage>
</organism>
<name>A0A4Y1RIC9_PRUDU</name>
<dbReference type="AlphaFoldDB" id="A0A4Y1RIC9"/>
<dbReference type="EMBL" id="AP019301">
    <property type="protein sequence ID" value="BBH04081.1"/>
    <property type="molecule type" value="Genomic_DNA"/>
</dbReference>
<reference evidence="1" key="1">
    <citation type="journal article" date="2019" name="Science">
        <title>Mutation of a bHLH transcription factor allowed almond domestication.</title>
        <authorList>
            <person name="Sanchez-Perez R."/>
            <person name="Pavan S."/>
            <person name="Mazzeo R."/>
            <person name="Moldovan C."/>
            <person name="Aiese Cigliano R."/>
            <person name="Del Cueto J."/>
            <person name="Ricciardi F."/>
            <person name="Lotti C."/>
            <person name="Ricciardi L."/>
            <person name="Dicenta F."/>
            <person name="Lopez-Marques R.L."/>
            <person name="Lindberg Moller B."/>
        </authorList>
    </citation>
    <scope>NUCLEOTIDE SEQUENCE</scope>
</reference>
<accession>A0A4Y1RIC9</accession>
<sequence length="178" mass="20029">MLTLLLPLDELVGVLEDGEEELVPLSPLFLRMEVFFTGTIAVENLRTRPFLLREFPPEDLSDNEMASDSSLLLPHLLILCMKPDFLLILLWLLEEELSMVLLLCQNTLLGIFLKNLPLSLQRSNGDIKHANLCRLVLHMPLQVSHPPPPHLPSLLRSVAVGSLSHHSLKYKKAPSMTT</sequence>